<evidence type="ECO:0000313" key="3">
    <source>
        <dbReference type="Proteomes" id="UP000249016"/>
    </source>
</evidence>
<evidence type="ECO:0008006" key="4">
    <source>
        <dbReference type="Google" id="ProtNLM"/>
    </source>
</evidence>
<gene>
    <name evidence="2" type="ORF">HMF3257_37100</name>
</gene>
<feature type="signal peptide" evidence="1">
    <location>
        <begin position="1"/>
        <end position="24"/>
    </location>
</feature>
<proteinExistence type="predicted"/>
<dbReference type="Proteomes" id="UP000249016">
    <property type="component" value="Unassembled WGS sequence"/>
</dbReference>
<feature type="chain" id="PRO_5016296491" description="Lipocalin-like domain-containing protein" evidence="1">
    <location>
        <begin position="25"/>
        <end position="168"/>
    </location>
</feature>
<dbReference type="RefSeq" id="WP_111349917.1">
    <property type="nucleotide sequence ID" value="NZ_QLII01000001.1"/>
</dbReference>
<sequence length="168" mass="18221">MKRTPFLFLSAVLLGLLFTTTAFTVNSDSLTPGNHNPTKPSFVGARWQMSSFKLSPAIDYDGDGKPDADLLPFMAACDRDNSIVFAPSGKLILSDEAVRCDHKLDGKGKPGFWSYDPATQTIQLINNDKAGSKSSWEVVEASSNVLTIKTTVTESGKTSNIIMSWKAI</sequence>
<organism evidence="2 3">
    <name type="scientific">Spirosoma telluris</name>
    <dbReference type="NCBI Taxonomy" id="2183553"/>
    <lineage>
        <taxon>Bacteria</taxon>
        <taxon>Pseudomonadati</taxon>
        <taxon>Bacteroidota</taxon>
        <taxon>Cytophagia</taxon>
        <taxon>Cytophagales</taxon>
        <taxon>Cytophagaceae</taxon>
        <taxon>Spirosoma</taxon>
    </lineage>
</organism>
<evidence type="ECO:0000313" key="2">
    <source>
        <dbReference type="EMBL" id="RAI78284.1"/>
    </source>
</evidence>
<keyword evidence="3" id="KW-1185">Reference proteome</keyword>
<name>A0A327NWN4_9BACT</name>
<evidence type="ECO:0000256" key="1">
    <source>
        <dbReference type="SAM" id="SignalP"/>
    </source>
</evidence>
<reference evidence="2 3" key="1">
    <citation type="submission" date="2018-06" db="EMBL/GenBank/DDBJ databases">
        <title>Spirosoma sp. HMF3257 Genome sequencing and assembly.</title>
        <authorList>
            <person name="Kang H."/>
            <person name="Cha I."/>
            <person name="Kim H."/>
            <person name="Kang J."/>
            <person name="Joh K."/>
        </authorList>
    </citation>
    <scope>NUCLEOTIDE SEQUENCE [LARGE SCALE GENOMIC DNA]</scope>
    <source>
        <strain evidence="2 3">HMF3257</strain>
    </source>
</reference>
<protein>
    <recommendedName>
        <fullName evidence="4">Lipocalin-like domain-containing protein</fullName>
    </recommendedName>
</protein>
<accession>A0A327NWN4</accession>
<dbReference type="EMBL" id="QLII01000001">
    <property type="protein sequence ID" value="RAI78284.1"/>
    <property type="molecule type" value="Genomic_DNA"/>
</dbReference>
<dbReference type="AlphaFoldDB" id="A0A327NWN4"/>
<comment type="caution">
    <text evidence="2">The sequence shown here is derived from an EMBL/GenBank/DDBJ whole genome shotgun (WGS) entry which is preliminary data.</text>
</comment>
<dbReference type="OrthoDB" id="952184at2"/>
<keyword evidence="1" id="KW-0732">Signal</keyword>